<comment type="caution">
    <text evidence="3">The sequence shown here is derived from an EMBL/GenBank/DDBJ whole genome shotgun (WGS) entry which is preliminary data.</text>
</comment>
<dbReference type="InterPro" id="IPR000313">
    <property type="entry name" value="PWWP_dom"/>
</dbReference>
<feature type="region of interest" description="Disordered" evidence="1">
    <location>
        <begin position="736"/>
        <end position="864"/>
    </location>
</feature>
<feature type="region of interest" description="Disordered" evidence="1">
    <location>
        <begin position="206"/>
        <end position="239"/>
    </location>
</feature>
<accession>A0AAD8TUG5</accession>
<dbReference type="PANTHER" id="PTHR10688">
    <property type="entry name" value="PWWP DOMAIN-CONTAINING PROTEIN"/>
    <property type="match status" value="1"/>
</dbReference>
<evidence type="ECO:0000259" key="2">
    <source>
        <dbReference type="PROSITE" id="PS50812"/>
    </source>
</evidence>
<feature type="compositionally biased region" description="Low complexity" evidence="1">
    <location>
        <begin position="331"/>
        <end position="352"/>
    </location>
</feature>
<feature type="compositionally biased region" description="Basic and acidic residues" evidence="1">
    <location>
        <begin position="518"/>
        <end position="528"/>
    </location>
</feature>
<dbReference type="PROSITE" id="PS50812">
    <property type="entry name" value="PWWP"/>
    <property type="match status" value="1"/>
</dbReference>
<evidence type="ECO:0000256" key="1">
    <source>
        <dbReference type="SAM" id="MobiDB-lite"/>
    </source>
</evidence>
<evidence type="ECO:0000313" key="4">
    <source>
        <dbReference type="Proteomes" id="UP001231189"/>
    </source>
</evidence>
<dbReference type="Gene3D" id="2.30.30.140">
    <property type="match status" value="1"/>
</dbReference>
<organism evidence="3 4">
    <name type="scientific">Lolium multiflorum</name>
    <name type="common">Italian ryegrass</name>
    <name type="synonym">Lolium perenne subsp. multiflorum</name>
    <dbReference type="NCBI Taxonomy" id="4521"/>
    <lineage>
        <taxon>Eukaryota</taxon>
        <taxon>Viridiplantae</taxon>
        <taxon>Streptophyta</taxon>
        <taxon>Embryophyta</taxon>
        <taxon>Tracheophyta</taxon>
        <taxon>Spermatophyta</taxon>
        <taxon>Magnoliopsida</taxon>
        <taxon>Liliopsida</taxon>
        <taxon>Poales</taxon>
        <taxon>Poaceae</taxon>
        <taxon>BOP clade</taxon>
        <taxon>Pooideae</taxon>
        <taxon>Poodae</taxon>
        <taxon>Poeae</taxon>
        <taxon>Poeae Chloroplast Group 2 (Poeae type)</taxon>
        <taxon>Loliodinae</taxon>
        <taxon>Loliinae</taxon>
        <taxon>Lolium</taxon>
    </lineage>
</organism>
<dbReference type="AlphaFoldDB" id="A0AAD8TUG5"/>
<feature type="compositionally biased region" description="Basic and acidic residues" evidence="1">
    <location>
        <begin position="465"/>
        <end position="480"/>
    </location>
</feature>
<feature type="compositionally biased region" description="Pro residues" evidence="1">
    <location>
        <begin position="294"/>
        <end position="311"/>
    </location>
</feature>
<dbReference type="PANTHER" id="PTHR10688:SF5">
    <property type="entry name" value="PWWP DOMAIN-CONTAINING PROTEIN 1-RELATED"/>
    <property type="match status" value="1"/>
</dbReference>
<evidence type="ECO:0000313" key="3">
    <source>
        <dbReference type="EMBL" id="KAK1693476.1"/>
    </source>
</evidence>
<feature type="domain" description="PWWP" evidence="2">
    <location>
        <begin position="1"/>
        <end position="60"/>
    </location>
</feature>
<feature type="region of interest" description="Disordered" evidence="1">
    <location>
        <begin position="465"/>
        <end position="528"/>
    </location>
</feature>
<sequence length="978" mass="105290">MVWGKVKSHPWWPGHVYSITLSDDPEVHRGHRHGLVLVAFFGDGSYGWFEPHELVRFEDHFVEKTSQGGSRTFPAAVAESLDEIARRSALALLCPCRGPDTFRPHKEDAGILLVNVPGFDSNAEYLPDQVTAARDKFVPQTMLDFLQSAAVEQRDAAETAARTLPGIEMAAMLMAYRRTRFEKYDLTYAESFGVEPKKALEGEIKAEAERSQRARPLKGRQRVPEKENAPAAKGRRGAAGAAARLMEKIVPGAPAIKLKASKKDQYLLKRRDDARAPALPPAVLPDATPVPDDGGPPPGFPSAEPQTPPLPSSAGGGDDEEFMLQRRTLPPAGQASDAGATADDAAAAAAPKKAAKPKKARKREREVAAEATADESAAAGEPKTKKKKKKLAELNSGAPSADPSGGGAKPAAFSSPKVDLDGLDLKQVISDLENLPLLPSYGAGRSISDGSHSFLLAFRSKHYKKSYENDPSEESKKSLDTKPNAAVAAAVDGQPPKPVKKKPVMRPIDPTIAGVKRGPSDRQEEMATKKKIKLEKIKTLAAEKKAGLEPKVVTAPASAVGGVTPAAQQPRAGMKEKAQGLVKKKVPAAAPARRMASPTALMMKFPPNSTLPSVASLKARFARFGPLDIDGIRVYWKSYMCRVIYKYKSDAEMALKSAKSTAMFGQVVPNYHLRGIESSSAGADMGPEPAPPAQQRSELRLMETTPFRPGSSGNGAPLTLSRAAPARAVVGQPKSILKKNNDDGGASALRDSPRVKFMLDGGDSKLEPPAIPASGNSPDAAAPVSKVARSVGFAQPPLQPLPRPAQPNMQPAMRAQQQQLQPPRAVDTQALPPPPPLPYQPRVSEPLPYQPRLSEASPYQPRHTDAPPSFNNMQLPYQARHIDVPLMLSGQTTLPYPPRASFPRSDDMPPPSHFDNNAANAMPAPFDRNAVNAMPVWKRGEKEFSEELMRVMLGIAKLVEPLMDKNGNFPYHLFGRSA</sequence>
<dbReference type="InterPro" id="IPR052657">
    <property type="entry name" value="PDP_family_Arabidopsis"/>
</dbReference>
<dbReference type="CDD" id="cd05162">
    <property type="entry name" value="PWWP"/>
    <property type="match status" value="1"/>
</dbReference>
<dbReference type="SUPFAM" id="SSF63748">
    <property type="entry name" value="Tudor/PWWP/MBT"/>
    <property type="match status" value="1"/>
</dbReference>
<feature type="compositionally biased region" description="Low complexity" evidence="1">
    <location>
        <begin position="369"/>
        <end position="381"/>
    </location>
</feature>
<dbReference type="SMART" id="SM00293">
    <property type="entry name" value="PWWP"/>
    <property type="match status" value="1"/>
</dbReference>
<keyword evidence="4" id="KW-1185">Reference proteome</keyword>
<feature type="compositionally biased region" description="Low complexity" evidence="1">
    <location>
        <begin position="284"/>
        <end position="293"/>
    </location>
</feature>
<dbReference type="Proteomes" id="UP001231189">
    <property type="component" value="Unassembled WGS sequence"/>
</dbReference>
<feature type="compositionally biased region" description="Basic residues" evidence="1">
    <location>
        <begin position="353"/>
        <end position="362"/>
    </location>
</feature>
<reference evidence="3" key="1">
    <citation type="submission" date="2023-07" db="EMBL/GenBank/DDBJ databases">
        <title>A chromosome-level genome assembly of Lolium multiflorum.</title>
        <authorList>
            <person name="Chen Y."/>
            <person name="Copetti D."/>
            <person name="Kolliker R."/>
            <person name="Studer B."/>
        </authorList>
    </citation>
    <scope>NUCLEOTIDE SEQUENCE</scope>
    <source>
        <strain evidence="3">02402/16</strain>
        <tissue evidence="3">Leaf</tissue>
    </source>
</reference>
<feature type="region of interest" description="Disordered" evidence="1">
    <location>
        <begin position="272"/>
        <end position="417"/>
    </location>
</feature>
<dbReference type="Pfam" id="PF00855">
    <property type="entry name" value="PWWP"/>
    <property type="match status" value="1"/>
</dbReference>
<proteinExistence type="predicted"/>
<protein>
    <recommendedName>
        <fullName evidence="2">PWWP domain-containing protein</fullName>
    </recommendedName>
</protein>
<gene>
    <name evidence="3" type="ORF">QYE76_010173</name>
</gene>
<dbReference type="EMBL" id="JAUUTY010000001">
    <property type="protein sequence ID" value="KAK1693476.1"/>
    <property type="molecule type" value="Genomic_DNA"/>
</dbReference>
<name>A0AAD8TUG5_LOLMU</name>
<feature type="compositionally biased region" description="Low complexity" evidence="1">
    <location>
        <begin position="806"/>
        <end position="825"/>
    </location>
</feature>